<dbReference type="GO" id="GO:0015074">
    <property type="term" value="P:DNA integration"/>
    <property type="evidence" value="ECO:0007669"/>
    <property type="project" value="UniProtKB-KW"/>
</dbReference>
<dbReference type="SUPFAM" id="SSF56349">
    <property type="entry name" value="DNA breaking-rejoining enzymes"/>
    <property type="match status" value="1"/>
</dbReference>
<evidence type="ECO:0000256" key="1">
    <source>
        <dbReference type="ARBA" id="ARBA00008857"/>
    </source>
</evidence>
<evidence type="ECO:0000313" key="6">
    <source>
        <dbReference type="EMBL" id="NMY13692.1"/>
    </source>
</evidence>
<proteinExistence type="inferred from homology"/>
<gene>
    <name evidence="6" type="ORF">HBO38_35885</name>
</gene>
<dbReference type="GO" id="GO:0003677">
    <property type="term" value="F:DNA binding"/>
    <property type="evidence" value="ECO:0007669"/>
    <property type="project" value="UniProtKB-KW"/>
</dbReference>
<organism evidence="6 7">
    <name type="scientific">Pseudomonas veronii</name>
    <dbReference type="NCBI Taxonomy" id="76761"/>
    <lineage>
        <taxon>Bacteria</taxon>
        <taxon>Pseudomonadati</taxon>
        <taxon>Pseudomonadota</taxon>
        <taxon>Gammaproteobacteria</taxon>
        <taxon>Pseudomonadales</taxon>
        <taxon>Pseudomonadaceae</taxon>
        <taxon>Pseudomonas</taxon>
    </lineage>
</organism>
<dbReference type="PANTHER" id="PTHR30629:SF2">
    <property type="entry name" value="PROPHAGE INTEGRASE INTS-RELATED"/>
    <property type="match status" value="1"/>
</dbReference>
<dbReference type="InterPro" id="IPR038488">
    <property type="entry name" value="Integrase_DNA-bd_sf"/>
</dbReference>
<evidence type="ECO:0000256" key="2">
    <source>
        <dbReference type="ARBA" id="ARBA00022908"/>
    </source>
</evidence>
<name>A0A7Y1ADQ0_PSEVE</name>
<dbReference type="Gene3D" id="3.30.160.390">
    <property type="entry name" value="Integrase, DNA-binding domain"/>
    <property type="match status" value="1"/>
</dbReference>
<dbReference type="Gene3D" id="1.10.150.130">
    <property type="match status" value="1"/>
</dbReference>
<protein>
    <submittedName>
        <fullName evidence="6">Integrase arm-type DNA-binding domain-containing protein</fullName>
    </submittedName>
</protein>
<dbReference type="Pfam" id="PF13356">
    <property type="entry name" value="Arm-DNA-bind_3"/>
    <property type="match status" value="1"/>
</dbReference>
<keyword evidence="2" id="KW-0229">DNA integration</keyword>
<comment type="caution">
    <text evidence="6">The sequence shown here is derived from an EMBL/GenBank/DDBJ whole genome shotgun (WGS) entry which is preliminary data.</text>
</comment>
<dbReference type="Pfam" id="PF22022">
    <property type="entry name" value="Phage_int_M"/>
    <property type="match status" value="1"/>
</dbReference>
<comment type="similarity">
    <text evidence="1">Belongs to the 'phage' integrase family.</text>
</comment>
<evidence type="ECO:0000313" key="7">
    <source>
        <dbReference type="Proteomes" id="UP000537729"/>
    </source>
</evidence>
<sequence length="206" mass="24068">MALSCAVVRNAKPRSKPYNLSDGKGLSLLVPATGSRAWHFRYMWGGKQRRMSFGVYPEISLYDARRLRTEARGLLAKCINPQRHRAQARQEREMAGDFTFQRLYDLWYAHRALSLNNGRNSTLEQIQRVFKKDVLPRLGKRSVYRINRFDLLAVLEQIEQRRAFTVAEKCRTWFAQLFRYALVKVPRLRQNPSSELEVLAVPERAP</sequence>
<dbReference type="InterPro" id="IPR025166">
    <property type="entry name" value="Integrase_DNA_bind_dom"/>
</dbReference>
<evidence type="ECO:0000259" key="4">
    <source>
        <dbReference type="Pfam" id="PF13356"/>
    </source>
</evidence>
<feature type="domain" description="Phage integrase central" evidence="5">
    <location>
        <begin position="100"/>
        <end position="193"/>
    </location>
</feature>
<evidence type="ECO:0000259" key="5">
    <source>
        <dbReference type="Pfam" id="PF22022"/>
    </source>
</evidence>
<evidence type="ECO:0000256" key="3">
    <source>
        <dbReference type="ARBA" id="ARBA00023125"/>
    </source>
</evidence>
<dbReference type="EMBL" id="JAAQWG010000118">
    <property type="protein sequence ID" value="NMY13692.1"/>
    <property type="molecule type" value="Genomic_DNA"/>
</dbReference>
<accession>A0A7Y1ADQ0</accession>
<dbReference type="RefSeq" id="WP_169886689.1">
    <property type="nucleotide sequence ID" value="NZ_JAAQWG010000118.1"/>
</dbReference>
<keyword evidence="3 6" id="KW-0238">DNA-binding</keyword>
<reference evidence="6 7" key="1">
    <citation type="journal article" date="2020" name="Front. Microbiol.">
        <title>Genetic Organization of the aprX-lipA2 Operon Affects the Proteolytic Potential of Pseudomonas Species in Milk.</title>
        <authorList>
            <person name="Maier C."/>
            <person name="Huptas C."/>
            <person name="von Neubeck M."/>
            <person name="Scherer S."/>
            <person name="Wenning M."/>
            <person name="Lucking G."/>
        </authorList>
    </citation>
    <scope>NUCLEOTIDE SEQUENCE [LARGE SCALE GENOMIC DNA]</scope>
    <source>
        <strain evidence="6 7">DSM 16272</strain>
    </source>
</reference>
<feature type="domain" description="Integrase DNA-binding" evidence="4">
    <location>
        <begin position="3"/>
        <end position="87"/>
    </location>
</feature>
<dbReference type="AlphaFoldDB" id="A0A7Y1ADQ0"/>
<dbReference type="InterPro" id="IPR053876">
    <property type="entry name" value="Phage_int_M"/>
</dbReference>
<dbReference type="Proteomes" id="UP000537729">
    <property type="component" value="Unassembled WGS sequence"/>
</dbReference>
<dbReference type="InterPro" id="IPR011010">
    <property type="entry name" value="DNA_brk_join_enz"/>
</dbReference>
<dbReference type="InterPro" id="IPR050808">
    <property type="entry name" value="Phage_Integrase"/>
</dbReference>
<dbReference type="PANTHER" id="PTHR30629">
    <property type="entry name" value="PROPHAGE INTEGRASE"/>
    <property type="match status" value="1"/>
</dbReference>
<dbReference type="InterPro" id="IPR010998">
    <property type="entry name" value="Integrase_recombinase_N"/>
</dbReference>